<name>A0ABW3V088_9HYPH</name>
<dbReference type="RefSeq" id="WP_289388548.1">
    <property type="nucleotide sequence ID" value="NZ_JAUCBM010000014.1"/>
</dbReference>
<gene>
    <name evidence="1" type="ORF">ACFQ35_04190</name>
</gene>
<evidence type="ECO:0000313" key="1">
    <source>
        <dbReference type="EMBL" id="MFD1226363.1"/>
    </source>
</evidence>
<accession>A0ABW3V088</accession>
<sequence>MDIKNLNITGLYLTAIHAVSVYRDKYACVLLSFENNSSITLITNEFDINGGEIYEIVLTENFNKNLWKFKKYLAKIKKYTCKALFAATSGMKKLLMLIALAKTHGL</sequence>
<dbReference type="EMBL" id="JBHTMA010000025">
    <property type="protein sequence ID" value="MFD1226363.1"/>
    <property type="molecule type" value="Genomic_DNA"/>
</dbReference>
<keyword evidence="2" id="KW-1185">Reference proteome</keyword>
<protein>
    <submittedName>
        <fullName evidence="1">Uncharacterized protein</fullName>
    </submittedName>
</protein>
<proteinExistence type="predicted"/>
<comment type="caution">
    <text evidence="1">The sequence shown here is derived from an EMBL/GenBank/DDBJ whole genome shotgun (WGS) entry which is preliminary data.</text>
</comment>
<evidence type="ECO:0000313" key="2">
    <source>
        <dbReference type="Proteomes" id="UP001597263"/>
    </source>
</evidence>
<dbReference type="Proteomes" id="UP001597263">
    <property type="component" value="Unassembled WGS sequence"/>
</dbReference>
<organism evidence="1 2">
    <name type="scientific">Pseudochrobactrum kiredjianiae</name>
    <dbReference type="NCBI Taxonomy" id="386305"/>
    <lineage>
        <taxon>Bacteria</taxon>
        <taxon>Pseudomonadati</taxon>
        <taxon>Pseudomonadota</taxon>
        <taxon>Alphaproteobacteria</taxon>
        <taxon>Hyphomicrobiales</taxon>
        <taxon>Brucellaceae</taxon>
        <taxon>Pseudochrobactrum</taxon>
    </lineage>
</organism>
<reference evidence="2" key="1">
    <citation type="journal article" date="2019" name="Int. J. Syst. Evol. Microbiol.">
        <title>The Global Catalogue of Microorganisms (GCM) 10K type strain sequencing project: providing services to taxonomists for standard genome sequencing and annotation.</title>
        <authorList>
            <consortium name="The Broad Institute Genomics Platform"/>
            <consortium name="The Broad Institute Genome Sequencing Center for Infectious Disease"/>
            <person name="Wu L."/>
            <person name="Ma J."/>
        </authorList>
    </citation>
    <scope>NUCLEOTIDE SEQUENCE [LARGE SCALE GENOMIC DNA]</scope>
    <source>
        <strain evidence="2">CCUG 49584</strain>
    </source>
</reference>